<dbReference type="Proteomes" id="UP000094336">
    <property type="component" value="Unassembled WGS sequence"/>
</dbReference>
<dbReference type="EMBL" id="KV454427">
    <property type="protein sequence ID" value="ODQ82022.1"/>
    <property type="molecule type" value="Genomic_DNA"/>
</dbReference>
<gene>
    <name evidence="1" type="ORF">BABINDRAFT_165523</name>
</gene>
<evidence type="ECO:0000313" key="2">
    <source>
        <dbReference type="Proteomes" id="UP000094336"/>
    </source>
</evidence>
<dbReference type="RefSeq" id="XP_018987350.1">
    <property type="nucleotide sequence ID" value="XM_019130343.1"/>
</dbReference>
<dbReference type="AlphaFoldDB" id="A0A1E3QY40"/>
<accession>A0A1E3QY40</accession>
<evidence type="ECO:0000313" key="1">
    <source>
        <dbReference type="EMBL" id="ODQ82022.1"/>
    </source>
</evidence>
<protein>
    <submittedName>
        <fullName evidence="1">Uncharacterized protein</fullName>
    </submittedName>
</protein>
<keyword evidence="2" id="KW-1185">Reference proteome</keyword>
<name>A0A1E3QY40_9ASCO</name>
<reference evidence="2" key="1">
    <citation type="submission" date="2016-05" db="EMBL/GenBank/DDBJ databases">
        <title>Comparative genomics of biotechnologically important yeasts.</title>
        <authorList>
            <consortium name="DOE Joint Genome Institute"/>
            <person name="Riley R."/>
            <person name="Haridas S."/>
            <person name="Wolfe K.H."/>
            <person name="Lopes M.R."/>
            <person name="Hittinger C.T."/>
            <person name="Goker M."/>
            <person name="Salamov A."/>
            <person name="Wisecaver J."/>
            <person name="Long T.M."/>
            <person name="Aerts A.L."/>
            <person name="Barry K."/>
            <person name="Choi C."/>
            <person name="Clum A."/>
            <person name="Coughlan A.Y."/>
            <person name="Deshpande S."/>
            <person name="Douglass A.P."/>
            <person name="Hanson S.J."/>
            <person name="Klenk H.-P."/>
            <person name="Labutti K."/>
            <person name="Lapidus A."/>
            <person name="Lindquist E."/>
            <person name="Lipzen A."/>
            <person name="Meier-Kolthoff J.P."/>
            <person name="Ohm R.A."/>
            <person name="Otillar R.P."/>
            <person name="Pangilinan J."/>
            <person name="Peng Y."/>
            <person name="Rokas A."/>
            <person name="Rosa C.A."/>
            <person name="Scheuner C."/>
            <person name="Sibirny A.A."/>
            <person name="Slot J.C."/>
            <person name="Stielow J.B."/>
            <person name="Sun H."/>
            <person name="Kurtzman C.P."/>
            <person name="Blackwell M."/>
            <person name="Grigoriev I.V."/>
            <person name="Jeffries T.W."/>
        </authorList>
    </citation>
    <scope>NUCLEOTIDE SEQUENCE [LARGE SCALE GENOMIC DNA]</scope>
    <source>
        <strain evidence="2">NRRL Y-12698</strain>
    </source>
</reference>
<organism evidence="1 2">
    <name type="scientific">Babjeviella inositovora NRRL Y-12698</name>
    <dbReference type="NCBI Taxonomy" id="984486"/>
    <lineage>
        <taxon>Eukaryota</taxon>
        <taxon>Fungi</taxon>
        <taxon>Dikarya</taxon>
        <taxon>Ascomycota</taxon>
        <taxon>Saccharomycotina</taxon>
        <taxon>Pichiomycetes</taxon>
        <taxon>Serinales incertae sedis</taxon>
        <taxon>Babjeviella</taxon>
    </lineage>
</organism>
<proteinExistence type="predicted"/>
<sequence length="234" mass="27034">MDAHSVDLDIRRVQVLLRINNILLTKWIEFQQLTPRPTPQNPPTPQQQDFLQHVMRRTHCNLTYLAMVNDRYQNPNYAAQSSQPAFPAILTPPPSIPELADLYTQLQQLFPQALMMLQKKAMLSRQQMLKQNASLQVPTQVLAPTPASGVNSPALQLRFSQQFTQGSPDLQQQLFQQSLFTNNINPQQILQQNQAMNQNQQSQAMSQNMTHQQMNQNNQQIQPNNDNFDFMKWQ</sequence>
<dbReference type="GeneID" id="30148196"/>
<dbReference type="STRING" id="984486.A0A1E3QY40"/>
<dbReference type="OrthoDB" id="2530523at2759"/>